<keyword evidence="7" id="KW-1133">Transmembrane helix</keyword>
<dbReference type="GO" id="GO:0005789">
    <property type="term" value="C:endoplasmic reticulum membrane"/>
    <property type="evidence" value="ECO:0007669"/>
    <property type="project" value="TreeGrafter"/>
</dbReference>
<feature type="transmembrane region" description="Helical" evidence="7">
    <location>
        <begin position="73"/>
        <end position="91"/>
    </location>
</feature>
<accession>A0A7S1HH48</accession>
<keyword evidence="4" id="KW-0067">ATP-binding</keyword>
<feature type="transmembrane region" description="Helical" evidence="7">
    <location>
        <begin position="47"/>
        <end position="67"/>
    </location>
</feature>
<evidence type="ECO:0000256" key="1">
    <source>
        <dbReference type="ARBA" id="ARBA00004141"/>
    </source>
</evidence>
<organism evidence="8">
    <name type="scientific">Hemiselmis andersenii</name>
    <name type="common">Cryptophyte alga</name>
    <dbReference type="NCBI Taxonomy" id="464988"/>
    <lineage>
        <taxon>Eukaryota</taxon>
        <taxon>Cryptophyceae</taxon>
        <taxon>Cryptomonadales</taxon>
        <taxon>Hemiselmidaceae</taxon>
        <taxon>Hemiselmis</taxon>
    </lineage>
</organism>
<evidence type="ECO:0000256" key="7">
    <source>
        <dbReference type="SAM" id="Phobius"/>
    </source>
</evidence>
<reference evidence="8" key="1">
    <citation type="submission" date="2021-01" db="EMBL/GenBank/DDBJ databases">
        <authorList>
            <person name="Corre E."/>
            <person name="Pelletier E."/>
            <person name="Niang G."/>
            <person name="Scheremetjew M."/>
            <person name="Finn R."/>
            <person name="Kale V."/>
            <person name="Holt S."/>
            <person name="Cochrane G."/>
            <person name="Meng A."/>
            <person name="Brown T."/>
            <person name="Cohen L."/>
        </authorList>
    </citation>
    <scope>NUCLEOTIDE SEQUENCE</scope>
    <source>
        <strain evidence="8">CCMP644</strain>
    </source>
</reference>
<evidence type="ECO:0000256" key="6">
    <source>
        <dbReference type="ARBA" id="ARBA00022967"/>
    </source>
</evidence>
<evidence type="ECO:0000256" key="3">
    <source>
        <dbReference type="ARBA" id="ARBA00022741"/>
    </source>
</evidence>
<protein>
    <recommendedName>
        <fullName evidence="9">Cation-transporting P-type ATPase C-terminal domain-containing protein</fullName>
    </recommendedName>
</protein>
<proteinExistence type="predicted"/>
<evidence type="ECO:0000256" key="5">
    <source>
        <dbReference type="ARBA" id="ARBA00022842"/>
    </source>
</evidence>
<dbReference type="GO" id="GO:0006874">
    <property type="term" value="P:intracellular calcium ion homeostasis"/>
    <property type="evidence" value="ECO:0007669"/>
    <property type="project" value="TreeGrafter"/>
</dbReference>
<feature type="transmembrane region" description="Helical" evidence="7">
    <location>
        <begin position="197"/>
        <end position="220"/>
    </location>
</feature>
<gene>
    <name evidence="8" type="ORF">HAND00432_LOCUS32835</name>
</gene>
<evidence type="ECO:0000313" key="8">
    <source>
        <dbReference type="EMBL" id="CAD8981825.1"/>
    </source>
</evidence>
<dbReference type="SUPFAM" id="SSF81665">
    <property type="entry name" value="Calcium ATPase, transmembrane domain M"/>
    <property type="match status" value="1"/>
</dbReference>
<dbReference type="GO" id="GO:0046872">
    <property type="term" value="F:metal ion binding"/>
    <property type="evidence" value="ECO:0007669"/>
    <property type="project" value="UniProtKB-KW"/>
</dbReference>
<feature type="transmembrane region" description="Helical" evidence="7">
    <location>
        <begin position="112"/>
        <end position="135"/>
    </location>
</feature>
<evidence type="ECO:0000256" key="4">
    <source>
        <dbReference type="ARBA" id="ARBA00022840"/>
    </source>
</evidence>
<dbReference type="GO" id="GO:0005524">
    <property type="term" value="F:ATP binding"/>
    <property type="evidence" value="ECO:0007669"/>
    <property type="project" value="UniProtKB-KW"/>
</dbReference>
<keyword evidence="7" id="KW-0472">Membrane</keyword>
<feature type="transmembrane region" description="Helical" evidence="7">
    <location>
        <begin position="232"/>
        <end position="252"/>
    </location>
</feature>
<feature type="transmembrane region" description="Helical" evidence="7">
    <location>
        <begin position="272"/>
        <end position="296"/>
    </location>
</feature>
<dbReference type="GO" id="GO:0019829">
    <property type="term" value="F:ATPase-coupled monoatomic cation transmembrane transporter activity"/>
    <property type="evidence" value="ECO:0007669"/>
    <property type="project" value="TreeGrafter"/>
</dbReference>
<comment type="subcellular location">
    <subcellularLocation>
        <location evidence="1">Membrane</location>
        <topology evidence="1">Multi-pass membrane protein</topology>
    </subcellularLocation>
</comment>
<dbReference type="InterPro" id="IPR023298">
    <property type="entry name" value="ATPase_P-typ_TM_dom_sf"/>
</dbReference>
<name>A0A7S1HH48_HEMAN</name>
<keyword evidence="6" id="KW-1278">Translocase</keyword>
<dbReference type="GO" id="GO:0015662">
    <property type="term" value="F:P-type ion transporter activity"/>
    <property type="evidence" value="ECO:0007669"/>
    <property type="project" value="TreeGrafter"/>
</dbReference>
<evidence type="ECO:0008006" key="9">
    <source>
        <dbReference type="Google" id="ProtNLM"/>
    </source>
</evidence>
<dbReference type="InterPro" id="IPR006544">
    <property type="entry name" value="P-type_TPase_V"/>
</dbReference>
<dbReference type="AlphaFoldDB" id="A0A7S1HH48"/>
<sequence>MARQDVTIVRLGDASIASPFTCRQTSIFPTTKIVQQGRCTLVTMMQIFKIQALSCLTLAYCLSALYLDGVKLGDQQLMLSGVFSAILFLLLSHAKPLDTLAPNRPPSTICCLYMTLTVAGQFGLHMNLLFSAIALARPHLKAAWVCSPESELSVSNKADGIPAPPCLGACSTVGCAGCVGGTCVSDRDPEADFSPNLLNSVVFLVTTSAQVATFAANYRGRPYMTPLLQNKYLLYTLVGSTLCLWCAALEVFPDLNEYLVLTKMPSADFKFSLWRLMALDLFGSLAVEQLCLFLFYPSACRSPTDVLLS</sequence>
<keyword evidence="7" id="KW-0812">Transmembrane</keyword>
<dbReference type="EMBL" id="HBFX01054518">
    <property type="protein sequence ID" value="CAD8981825.1"/>
    <property type="molecule type" value="Transcribed_RNA"/>
</dbReference>
<dbReference type="PANTHER" id="PTHR45630">
    <property type="entry name" value="CATION-TRANSPORTING ATPASE-RELATED"/>
    <property type="match status" value="1"/>
</dbReference>
<keyword evidence="3" id="KW-0547">Nucleotide-binding</keyword>
<evidence type="ECO:0000256" key="2">
    <source>
        <dbReference type="ARBA" id="ARBA00022723"/>
    </source>
</evidence>
<dbReference type="PANTHER" id="PTHR45630:SF7">
    <property type="entry name" value="ENDOPLASMIC RETICULUM TRANSMEMBRANE HELIX TRANSLOCASE"/>
    <property type="match status" value="1"/>
</dbReference>
<keyword evidence="2" id="KW-0479">Metal-binding</keyword>
<keyword evidence="5" id="KW-0460">Magnesium</keyword>